<keyword evidence="4 10" id="KW-0645">Protease</keyword>
<dbReference type="PANTHER" id="PTHR43806">
    <property type="entry name" value="PEPTIDASE S8"/>
    <property type="match status" value="1"/>
</dbReference>
<dbReference type="InterPro" id="IPR000209">
    <property type="entry name" value="Peptidase_S8/S53_dom"/>
</dbReference>
<keyword evidence="3" id="KW-1003">Cell membrane</keyword>
<feature type="active site" description="Charge relay system" evidence="10">
    <location>
        <position position="124"/>
    </location>
</feature>
<dbReference type="InterPro" id="IPR023834">
    <property type="entry name" value="T7SS_pept_S8A_mycosin"/>
</dbReference>
<dbReference type="InterPro" id="IPR022398">
    <property type="entry name" value="Peptidase_S8_His-AS"/>
</dbReference>
<keyword evidence="9 13" id="KW-0472">Membrane</keyword>
<keyword evidence="14" id="KW-0732">Signal</keyword>
<reference evidence="16 17" key="1">
    <citation type="submission" date="2016-12" db="EMBL/GenBank/DDBJ databases">
        <title>The new phylogeny of genus Mycobacterium.</title>
        <authorList>
            <person name="Tortoli E."/>
            <person name="Trovato A."/>
            <person name="Cirillo D.M."/>
        </authorList>
    </citation>
    <scope>NUCLEOTIDE SEQUENCE [LARGE SCALE GENOMIC DNA]</scope>
    <source>
        <strain evidence="16 17">DSM 45130</strain>
    </source>
</reference>
<dbReference type="STRING" id="444597.BST26_17380"/>
<feature type="chain" id="PRO_5012326188" evidence="14">
    <location>
        <begin position="22"/>
        <end position="436"/>
    </location>
</feature>
<dbReference type="PROSITE" id="PS00138">
    <property type="entry name" value="SUBTILASE_SER"/>
    <property type="match status" value="1"/>
</dbReference>
<dbReference type="InterPro" id="IPR023827">
    <property type="entry name" value="Peptidase_S8_Asp-AS"/>
</dbReference>
<evidence type="ECO:0000256" key="3">
    <source>
        <dbReference type="ARBA" id="ARBA00022475"/>
    </source>
</evidence>
<dbReference type="PANTHER" id="PTHR43806:SF11">
    <property type="entry name" value="CEREVISIN-RELATED"/>
    <property type="match status" value="1"/>
</dbReference>
<evidence type="ECO:0000256" key="13">
    <source>
        <dbReference type="SAM" id="Phobius"/>
    </source>
</evidence>
<evidence type="ECO:0000256" key="6">
    <source>
        <dbReference type="ARBA" id="ARBA00022801"/>
    </source>
</evidence>
<dbReference type="Gene3D" id="3.40.50.200">
    <property type="entry name" value="Peptidase S8/S53 domain"/>
    <property type="match status" value="1"/>
</dbReference>
<evidence type="ECO:0000256" key="10">
    <source>
        <dbReference type="PROSITE-ProRule" id="PRU01240"/>
    </source>
</evidence>
<evidence type="ECO:0000256" key="2">
    <source>
        <dbReference type="ARBA" id="ARBA00011073"/>
    </source>
</evidence>
<comment type="caution">
    <text evidence="16">The sequence shown here is derived from an EMBL/GenBank/DDBJ whole genome shotgun (WGS) entry which is preliminary data.</text>
</comment>
<evidence type="ECO:0000256" key="8">
    <source>
        <dbReference type="ARBA" id="ARBA00022989"/>
    </source>
</evidence>
<feature type="active site" description="Charge relay system" evidence="10">
    <location>
        <position position="326"/>
    </location>
</feature>
<accession>A0A1X0D1U7</accession>
<dbReference type="GO" id="GO:0006508">
    <property type="term" value="P:proteolysis"/>
    <property type="evidence" value="ECO:0007669"/>
    <property type="project" value="UniProtKB-KW"/>
</dbReference>
<evidence type="ECO:0000256" key="9">
    <source>
        <dbReference type="ARBA" id="ARBA00023136"/>
    </source>
</evidence>
<protein>
    <submittedName>
        <fullName evidence="16">Type VII secretion-associated serine protease mycosin</fullName>
    </submittedName>
</protein>
<dbReference type="PROSITE" id="PS51892">
    <property type="entry name" value="SUBTILASE"/>
    <property type="match status" value="1"/>
</dbReference>
<dbReference type="EMBL" id="MVHS01000052">
    <property type="protein sequence ID" value="ORA66363.1"/>
    <property type="molecule type" value="Genomic_DNA"/>
</dbReference>
<evidence type="ECO:0000313" key="17">
    <source>
        <dbReference type="Proteomes" id="UP000192801"/>
    </source>
</evidence>
<dbReference type="Proteomes" id="UP000192801">
    <property type="component" value="Unassembled WGS sequence"/>
</dbReference>
<dbReference type="PROSITE" id="PS00136">
    <property type="entry name" value="SUBTILASE_ASP"/>
    <property type="match status" value="1"/>
</dbReference>
<gene>
    <name evidence="16" type="ORF">BST26_17380</name>
</gene>
<sequence>MVAVLPVAAWTLGLVRLPAVAAEPPATGPTAVDSAALPEPARPAPVRPTRQRSACTVAGAARDLQPEVNPLAPLARSVSGPNRGRGQRIAVIDTGVTRHRRLRDVRAGGDFVATGDGTGDCDGHGTIVAGIIAATPDPEDPSGFFGLAPDATIIAIRQTSMKFGPAGQPGVTGVGDVGTLAAAVRTAADLGATVINISTVACAAGGIEDRALGAALAYAVDVKDAVVVAAAGNTGGPGQCPAQQPTGAQLDWRTATVAVSPAWYDDYVLTVGSLGADGAASAFTLAGPWVDVAAPGENLVSLNPDGRSLLNEVTMFGRPGPLSGTSYAAPVVSGLAALVRSAFPELTARQVMARIEATAVGGSWNPLSGNGMIDVGAALRPESQAPAAGVFAPVTLPAAPAAARADRGRGTAFAGAGVCAALLAVGLSGRRRLRRG</sequence>
<keyword evidence="5 13" id="KW-0812">Transmembrane</keyword>
<dbReference type="Pfam" id="PF00082">
    <property type="entry name" value="Peptidase_S8"/>
    <property type="match status" value="1"/>
</dbReference>
<evidence type="ECO:0000256" key="12">
    <source>
        <dbReference type="SAM" id="MobiDB-lite"/>
    </source>
</evidence>
<dbReference type="SUPFAM" id="SSF52743">
    <property type="entry name" value="Subtilisin-like"/>
    <property type="match status" value="1"/>
</dbReference>
<dbReference type="PROSITE" id="PS00137">
    <property type="entry name" value="SUBTILASE_HIS"/>
    <property type="match status" value="1"/>
</dbReference>
<evidence type="ECO:0000256" key="5">
    <source>
        <dbReference type="ARBA" id="ARBA00022692"/>
    </source>
</evidence>
<feature type="transmembrane region" description="Helical" evidence="13">
    <location>
        <begin position="410"/>
        <end position="429"/>
    </location>
</feature>
<organism evidence="16 17">
    <name type="scientific">Mycolicibacterium insubricum</name>
    <dbReference type="NCBI Taxonomy" id="444597"/>
    <lineage>
        <taxon>Bacteria</taxon>
        <taxon>Bacillati</taxon>
        <taxon>Actinomycetota</taxon>
        <taxon>Actinomycetes</taxon>
        <taxon>Mycobacteriales</taxon>
        <taxon>Mycobacteriaceae</taxon>
        <taxon>Mycolicibacterium</taxon>
    </lineage>
</organism>
<name>A0A1X0D1U7_9MYCO</name>
<dbReference type="GO" id="GO:0005886">
    <property type="term" value="C:plasma membrane"/>
    <property type="evidence" value="ECO:0007669"/>
    <property type="project" value="UniProtKB-SubCell"/>
</dbReference>
<keyword evidence="17" id="KW-1185">Reference proteome</keyword>
<evidence type="ECO:0000313" key="16">
    <source>
        <dbReference type="EMBL" id="ORA66363.1"/>
    </source>
</evidence>
<dbReference type="InterPro" id="IPR023828">
    <property type="entry name" value="Peptidase_S8_Ser-AS"/>
</dbReference>
<evidence type="ECO:0000256" key="11">
    <source>
        <dbReference type="RuleBase" id="RU003355"/>
    </source>
</evidence>
<feature type="region of interest" description="Disordered" evidence="12">
    <location>
        <begin position="25"/>
        <end position="52"/>
    </location>
</feature>
<evidence type="ECO:0000256" key="4">
    <source>
        <dbReference type="ARBA" id="ARBA00022670"/>
    </source>
</evidence>
<feature type="domain" description="Peptidase S8/S53" evidence="15">
    <location>
        <begin position="84"/>
        <end position="371"/>
    </location>
</feature>
<dbReference type="InterPro" id="IPR036852">
    <property type="entry name" value="Peptidase_S8/S53_dom_sf"/>
</dbReference>
<dbReference type="GO" id="GO:0004252">
    <property type="term" value="F:serine-type endopeptidase activity"/>
    <property type="evidence" value="ECO:0007669"/>
    <property type="project" value="UniProtKB-UniRule"/>
</dbReference>
<dbReference type="NCBIfam" id="TIGR03921">
    <property type="entry name" value="T7SS_mycosin"/>
    <property type="match status" value="1"/>
</dbReference>
<dbReference type="AlphaFoldDB" id="A0A1X0D1U7"/>
<keyword evidence="8 13" id="KW-1133">Transmembrane helix</keyword>
<dbReference type="RefSeq" id="WP_407663682.1">
    <property type="nucleotide sequence ID" value="NZ_AP022618.1"/>
</dbReference>
<dbReference type="PRINTS" id="PR00723">
    <property type="entry name" value="SUBTILISIN"/>
</dbReference>
<dbReference type="InterPro" id="IPR050131">
    <property type="entry name" value="Peptidase_S8_subtilisin-like"/>
</dbReference>
<keyword evidence="7 10" id="KW-0720">Serine protease</keyword>
<feature type="signal peptide" evidence="14">
    <location>
        <begin position="1"/>
        <end position="21"/>
    </location>
</feature>
<evidence type="ECO:0000256" key="14">
    <source>
        <dbReference type="SAM" id="SignalP"/>
    </source>
</evidence>
<evidence type="ECO:0000256" key="1">
    <source>
        <dbReference type="ARBA" id="ARBA00004162"/>
    </source>
</evidence>
<keyword evidence="6 10" id="KW-0378">Hydrolase</keyword>
<dbReference type="InterPro" id="IPR015500">
    <property type="entry name" value="Peptidase_S8_subtilisin-rel"/>
</dbReference>
<proteinExistence type="inferred from homology"/>
<evidence type="ECO:0000256" key="7">
    <source>
        <dbReference type="ARBA" id="ARBA00022825"/>
    </source>
</evidence>
<feature type="active site" description="Charge relay system" evidence="10">
    <location>
        <position position="93"/>
    </location>
</feature>
<comment type="similarity">
    <text evidence="2 10 11">Belongs to the peptidase S8 family.</text>
</comment>
<evidence type="ECO:0000259" key="15">
    <source>
        <dbReference type="Pfam" id="PF00082"/>
    </source>
</evidence>
<comment type="subcellular location">
    <subcellularLocation>
        <location evidence="1">Cell membrane</location>
        <topology evidence="1">Single-pass membrane protein</topology>
    </subcellularLocation>
</comment>